<dbReference type="Proteomes" id="UP000002457">
    <property type="component" value="Chromosome"/>
</dbReference>
<dbReference type="KEGG" id="mpl:Mpal_2579"/>
<keyword evidence="4" id="KW-1185">Reference proteome</keyword>
<dbReference type="OrthoDB" id="24039at2157"/>
<dbReference type="AlphaFoldDB" id="B8GF43"/>
<evidence type="ECO:0000313" key="4">
    <source>
        <dbReference type="Proteomes" id="UP000002457"/>
    </source>
</evidence>
<gene>
    <name evidence="3" type="ordered locus">Mpal_2579</name>
</gene>
<dbReference type="GeneID" id="7270706"/>
<dbReference type="Gene3D" id="3.90.420.10">
    <property type="entry name" value="Oxidoreductase, molybdopterin-binding domain"/>
    <property type="match status" value="1"/>
</dbReference>
<evidence type="ECO:0000313" key="3">
    <source>
        <dbReference type="EMBL" id="ACL17849.1"/>
    </source>
</evidence>
<evidence type="ECO:0000256" key="1">
    <source>
        <dbReference type="SAM" id="Phobius"/>
    </source>
</evidence>
<dbReference type="CDD" id="cd00321">
    <property type="entry name" value="SO_family_Moco"/>
    <property type="match status" value="1"/>
</dbReference>
<sequence length="224" mass="25129" precursor="true">MAPARLYRLVLVVAIVIVGAVYLADLAQDRSATRLPSAEIAAYEGQPLTPIEGIRENSIKGPQQVDIGTYHLTVSGLVTKPQNYTYQEVLDRFPHYEKVVTLHCVEGWDATLLWQGVLVSDLLNSSVPDDQGSIVIFQAADGYTTSFPRSYFTDRPILLAYQVNNLTLPAERGYPFALVAEDKWGYKWIRWVTGIEVSDDTGYRGYWEQRGYAPDGDLNRSFFG</sequence>
<dbReference type="PANTHER" id="PTHR43032">
    <property type="entry name" value="PROTEIN-METHIONINE-SULFOXIDE REDUCTASE"/>
    <property type="match status" value="1"/>
</dbReference>
<evidence type="ECO:0000259" key="2">
    <source>
        <dbReference type="Pfam" id="PF00174"/>
    </source>
</evidence>
<feature type="transmembrane region" description="Helical" evidence="1">
    <location>
        <begin position="6"/>
        <end position="24"/>
    </location>
</feature>
<dbReference type="PANTHER" id="PTHR43032:SF2">
    <property type="entry name" value="BLL0505 PROTEIN"/>
    <property type="match status" value="1"/>
</dbReference>
<name>B8GF43_METPE</name>
<proteinExistence type="predicted"/>
<reference evidence="3 4" key="1">
    <citation type="journal article" date="2015" name="Genome Announc.">
        <title>Complete Genome Sequence of Methanosphaerula palustris E1-9CT, a Hydrogenotrophic Methanogen Isolated from a Minerotrophic Fen Peatland.</title>
        <authorList>
            <person name="Cadillo-Quiroz H."/>
            <person name="Browne P."/>
            <person name="Kyrpides N."/>
            <person name="Woyke T."/>
            <person name="Goodwin L."/>
            <person name="Detter C."/>
            <person name="Yavitt J.B."/>
            <person name="Zinder S.H."/>
        </authorList>
    </citation>
    <scope>NUCLEOTIDE SEQUENCE [LARGE SCALE GENOMIC DNA]</scope>
    <source>
        <strain evidence="4">ATCC BAA-1556 / DSM 19958 / E1-9c</strain>
    </source>
</reference>
<dbReference type="STRING" id="521011.Mpal_2579"/>
<dbReference type="EMBL" id="CP001338">
    <property type="protein sequence ID" value="ACL17849.1"/>
    <property type="molecule type" value="Genomic_DNA"/>
</dbReference>
<protein>
    <submittedName>
        <fullName evidence="3">Oxidoreductase molybdopterin binding</fullName>
    </submittedName>
</protein>
<keyword evidence="1" id="KW-1133">Transmembrane helix</keyword>
<keyword evidence="1" id="KW-0472">Membrane</keyword>
<dbReference type="SUPFAM" id="SSF56524">
    <property type="entry name" value="Oxidoreductase molybdopterin-binding domain"/>
    <property type="match status" value="1"/>
</dbReference>
<dbReference type="InterPro" id="IPR036374">
    <property type="entry name" value="OxRdtase_Mopterin-bd_sf"/>
</dbReference>
<dbReference type="InterPro" id="IPR000572">
    <property type="entry name" value="OxRdtase_Mopterin-bd_dom"/>
</dbReference>
<organism evidence="3 4">
    <name type="scientific">Methanosphaerula palustris (strain ATCC BAA-1556 / DSM 19958 / E1-9c)</name>
    <dbReference type="NCBI Taxonomy" id="521011"/>
    <lineage>
        <taxon>Archaea</taxon>
        <taxon>Methanobacteriati</taxon>
        <taxon>Methanobacteriota</taxon>
        <taxon>Stenosarchaea group</taxon>
        <taxon>Methanomicrobia</taxon>
        <taxon>Methanomicrobiales</taxon>
        <taxon>Methanoregulaceae</taxon>
        <taxon>Methanosphaerula</taxon>
    </lineage>
</organism>
<accession>B8GF43</accession>
<dbReference type="Pfam" id="PF00174">
    <property type="entry name" value="Oxidored_molyb"/>
    <property type="match status" value="1"/>
</dbReference>
<feature type="domain" description="Oxidoreductase molybdopterin-binding" evidence="2">
    <location>
        <begin position="64"/>
        <end position="207"/>
    </location>
</feature>
<dbReference type="eggNOG" id="arCOG00266">
    <property type="taxonomic scope" value="Archaea"/>
</dbReference>
<keyword evidence="1" id="KW-0812">Transmembrane</keyword>
<dbReference type="RefSeq" id="WP_012619168.1">
    <property type="nucleotide sequence ID" value="NC_011832.1"/>
</dbReference>
<dbReference type="HOGENOM" id="CLU_094953_1_0_2"/>